<evidence type="ECO:0000256" key="7">
    <source>
        <dbReference type="ARBA" id="ARBA00022723"/>
    </source>
</evidence>
<dbReference type="EMBL" id="CAJNOG010000008">
    <property type="protein sequence ID" value="CAF0738271.1"/>
    <property type="molecule type" value="Genomic_DNA"/>
</dbReference>
<dbReference type="Proteomes" id="UP000663845">
    <property type="component" value="Unassembled WGS sequence"/>
</dbReference>
<gene>
    <name evidence="19" type="ORF">JYZ213_LOCUS1699</name>
    <name evidence="20" type="ORF">OXD698_LOCUS31105</name>
</gene>
<dbReference type="InterPro" id="IPR003819">
    <property type="entry name" value="TauD/TfdA-like"/>
</dbReference>
<evidence type="ECO:0000256" key="8">
    <source>
        <dbReference type="ARBA" id="ARBA00022873"/>
    </source>
</evidence>
<organism evidence="19 21">
    <name type="scientific">Adineta steineri</name>
    <dbReference type="NCBI Taxonomy" id="433720"/>
    <lineage>
        <taxon>Eukaryota</taxon>
        <taxon>Metazoa</taxon>
        <taxon>Spiralia</taxon>
        <taxon>Gnathifera</taxon>
        <taxon>Rotifera</taxon>
        <taxon>Eurotatoria</taxon>
        <taxon>Bdelloidea</taxon>
        <taxon>Adinetida</taxon>
        <taxon>Adinetidae</taxon>
        <taxon>Adineta</taxon>
    </lineage>
</organism>
<dbReference type="Pfam" id="PF02668">
    <property type="entry name" value="TauD"/>
    <property type="match status" value="1"/>
</dbReference>
<dbReference type="GO" id="GO:0045329">
    <property type="term" value="P:carnitine biosynthetic process"/>
    <property type="evidence" value="ECO:0007669"/>
    <property type="project" value="UniProtKB-UniPathway"/>
</dbReference>
<evidence type="ECO:0000313" key="20">
    <source>
        <dbReference type="EMBL" id="CAF4027706.1"/>
    </source>
</evidence>
<comment type="catalytic activity">
    <reaction evidence="16">
        <text>N(6),N(6),N(6)-trimethyl-L-lysine + 2-oxoglutarate + O2 = (3S)-3-hydroxy-N(6),N(6),N(6)-trimethyl-L-lysine + succinate + CO2</text>
        <dbReference type="Rhea" id="RHEA:14181"/>
        <dbReference type="ChEBI" id="CHEBI:15379"/>
        <dbReference type="ChEBI" id="CHEBI:16526"/>
        <dbReference type="ChEBI" id="CHEBI:16810"/>
        <dbReference type="ChEBI" id="CHEBI:30031"/>
        <dbReference type="ChEBI" id="CHEBI:58100"/>
        <dbReference type="ChEBI" id="CHEBI:141499"/>
        <dbReference type="EC" id="1.14.11.8"/>
    </reaction>
</comment>
<dbReference type="GO" id="GO:0005506">
    <property type="term" value="F:iron ion binding"/>
    <property type="evidence" value="ECO:0007669"/>
    <property type="project" value="InterPro"/>
</dbReference>
<dbReference type="EMBL" id="CAJOAZ010003783">
    <property type="protein sequence ID" value="CAF4027706.1"/>
    <property type="molecule type" value="Genomic_DNA"/>
</dbReference>
<evidence type="ECO:0000259" key="17">
    <source>
        <dbReference type="Pfam" id="PF02668"/>
    </source>
</evidence>
<feature type="domain" description="TauD/TfdA-like" evidence="17">
    <location>
        <begin position="160"/>
        <end position="400"/>
    </location>
</feature>
<keyword evidence="7" id="KW-0479">Metal-binding</keyword>
<dbReference type="AlphaFoldDB" id="A0A813NEK0"/>
<comment type="function">
    <text evidence="15">Converts trimethyllysine (TML) into hydroxytrimethyllysine (HTML).</text>
</comment>
<keyword evidence="11" id="KW-0408">Iron</keyword>
<keyword evidence="10" id="KW-0560">Oxidoreductase</keyword>
<dbReference type="InterPro" id="IPR038492">
    <property type="entry name" value="GBBH-like_N_sf"/>
</dbReference>
<evidence type="ECO:0000256" key="2">
    <source>
        <dbReference type="ARBA" id="ARBA00001961"/>
    </source>
</evidence>
<dbReference type="Pfam" id="PF06155">
    <property type="entry name" value="GBBH-like_N"/>
    <property type="match status" value="1"/>
</dbReference>
<comment type="similarity">
    <text evidence="4">Belongs to the gamma-BBH/TMLD family.</text>
</comment>
<dbReference type="Proteomes" id="UP000663844">
    <property type="component" value="Unassembled WGS sequence"/>
</dbReference>
<dbReference type="PANTHER" id="PTHR10696:SF51">
    <property type="entry name" value="TRIMETHYLLYSINE DIOXYGENASE, MITOCHONDRIAL"/>
    <property type="match status" value="1"/>
</dbReference>
<evidence type="ECO:0000256" key="6">
    <source>
        <dbReference type="ARBA" id="ARBA00016835"/>
    </source>
</evidence>
<evidence type="ECO:0000256" key="14">
    <source>
        <dbReference type="ARBA" id="ARBA00032283"/>
    </source>
</evidence>
<comment type="cofactor">
    <cofactor evidence="1">
        <name>Fe(2+)</name>
        <dbReference type="ChEBI" id="CHEBI:29033"/>
    </cofactor>
</comment>
<dbReference type="EC" id="1.14.11.8" evidence="5"/>
<evidence type="ECO:0000256" key="5">
    <source>
        <dbReference type="ARBA" id="ARBA00012267"/>
    </source>
</evidence>
<protein>
    <recommendedName>
        <fullName evidence="6">Trimethyllysine dioxygenase, mitochondrial</fullName>
        <ecNumber evidence="5">1.14.11.8</ecNumber>
    </recommendedName>
    <alternativeName>
        <fullName evidence="13">Epsilon-trimethyllysine 2-oxoglutarate dioxygenase</fullName>
    </alternativeName>
    <alternativeName>
        <fullName evidence="12">TML hydroxylase</fullName>
    </alternativeName>
    <alternativeName>
        <fullName evidence="14">TML-alpha-ketoglutarate dioxygenase</fullName>
    </alternativeName>
</protein>
<evidence type="ECO:0000256" key="10">
    <source>
        <dbReference type="ARBA" id="ARBA00023002"/>
    </source>
</evidence>
<evidence type="ECO:0000256" key="9">
    <source>
        <dbReference type="ARBA" id="ARBA00022964"/>
    </source>
</evidence>
<evidence type="ECO:0000256" key="12">
    <source>
        <dbReference type="ARBA" id="ARBA00030363"/>
    </source>
</evidence>
<evidence type="ECO:0000256" key="1">
    <source>
        <dbReference type="ARBA" id="ARBA00001954"/>
    </source>
</evidence>
<evidence type="ECO:0000256" key="16">
    <source>
        <dbReference type="ARBA" id="ARBA00049334"/>
    </source>
</evidence>
<evidence type="ECO:0000256" key="13">
    <source>
        <dbReference type="ARBA" id="ARBA00031778"/>
    </source>
</evidence>
<evidence type="ECO:0000313" key="19">
    <source>
        <dbReference type="EMBL" id="CAF0738271.1"/>
    </source>
</evidence>
<dbReference type="InterPro" id="IPR050411">
    <property type="entry name" value="AlphaKG_dependent_hydroxylases"/>
</dbReference>
<dbReference type="InterPro" id="IPR010376">
    <property type="entry name" value="GBBH-like_N"/>
</dbReference>
<dbReference type="FunFam" id="3.60.130.10:FF:000001">
    <property type="entry name" value="Trimethyllysine dioxygenase, mitochondrial"/>
    <property type="match status" value="1"/>
</dbReference>
<comment type="caution">
    <text evidence="19">The sequence shown here is derived from an EMBL/GenBank/DDBJ whole genome shotgun (WGS) entry which is preliminary data.</text>
</comment>
<dbReference type="Gene3D" id="3.30.2020.30">
    <property type="match status" value="1"/>
</dbReference>
<sequence length="425" mass="49421">MASNLHGMVLKALRFFPRQTLTIKRGQHMASIVPKTIVEKNPIHYDQVLISPTSVRVSWTDTIASTYHNIWLRDHCQCEQCLHPLTKQRLLNTFEIPSDIKSTAIEQSKDGLTIHWNHQTHTSFYPWSWLQRHSYNPRFQKTFLPKKQLWNHEIQQNPPVIEYDTVMKSDDGVAEWTSKIEKYGFCFIDGIPINPESTQKLLCRIAFIRTTHYGGFWDFTSNLAKADLAYTGLKIGAHTDTTYFTDPAGLQLFHLLEFDGEGGKSLLVDGFRAAQILCEEDPNAYRILSHIPIPSHSSGNKETFIQPSMPRSIFTHDNSTGQLQQIRWNNEDRSIMDRWSDPNDVTLFYDAIRKWNEILTRKDGEIWEQLRPGRAVIFDNWRVLHGRSAFTGHRRMCGGYINRDDYVSRLRLTNLGRERLLKTLF</sequence>
<proteinExistence type="inferred from homology"/>
<accession>A0A813NEK0</accession>
<dbReference type="NCBIfam" id="TIGR02410">
    <property type="entry name" value="carnitine_TMLD"/>
    <property type="match status" value="1"/>
</dbReference>
<keyword evidence="8" id="KW-0124">Carnitine biosynthesis</keyword>
<name>A0A813NEK0_9BILA</name>
<dbReference type="FunFam" id="3.30.2020.30:FF:000002">
    <property type="entry name" value="Putative gamma-butyrobetaine dioxygenase"/>
    <property type="match status" value="1"/>
</dbReference>
<dbReference type="InterPro" id="IPR012776">
    <property type="entry name" value="Trimethyllysine_dOase"/>
</dbReference>
<dbReference type="GO" id="GO:0050353">
    <property type="term" value="F:trimethyllysine dioxygenase activity"/>
    <property type="evidence" value="ECO:0007669"/>
    <property type="project" value="UniProtKB-EC"/>
</dbReference>
<evidence type="ECO:0000256" key="11">
    <source>
        <dbReference type="ARBA" id="ARBA00023004"/>
    </source>
</evidence>
<evidence type="ECO:0000256" key="3">
    <source>
        <dbReference type="ARBA" id="ARBA00005022"/>
    </source>
</evidence>
<evidence type="ECO:0000256" key="4">
    <source>
        <dbReference type="ARBA" id="ARBA00008654"/>
    </source>
</evidence>
<reference evidence="19" key="1">
    <citation type="submission" date="2021-02" db="EMBL/GenBank/DDBJ databases">
        <authorList>
            <person name="Nowell W R."/>
        </authorList>
    </citation>
    <scope>NUCLEOTIDE SEQUENCE</scope>
</reference>
<evidence type="ECO:0000313" key="21">
    <source>
        <dbReference type="Proteomes" id="UP000663845"/>
    </source>
</evidence>
<dbReference type="Gene3D" id="3.60.130.10">
    <property type="entry name" value="Clavaminate synthase-like"/>
    <property type="match status" value="1"/>
</dbReference>
<keyword evidence="9" id="KW-0223">Dioxygenase</keyword>
<dbReference type="PANTHER" id="PTHR10696">
    <property type="entry name" value="GAMMA-BUTYROBETAINE HYDROXYLASE-RELATED"/>
    <property type="match status" value="1"/>
</dbReference>
<dbReference type="GO" id="GO:0005739">
    <property type="term" value="C:mitochondrion"/>
    <property type="evidence" value="ECO:0007669"/>
    <property type="project" value="TreeGrafter"/>
</dbReference>
<dbReference type="CDD" id="cd00250">
    <property type="entry name" value="CAS_like"/>
    <property type="match status" value="1"/>
</dbReference>
<comment type="pathway">
    <text evidence="3">Amine and polyamine biosynthesis; carnitine biosynthesis.</text>
</comment>
<dbReference type="UniPathway" id="UPA00118"/>
<evidence type="ECO:0000256" key="15">
    <source>
        <dbReference type="ARBA" id="ARBA00046008"/>
    </source>
</evidence>
<feature type="domain" description="Gamma-butyrobetaine hydroxylase-like N-terminal" evidence="18">
    <location>
        <begin position="54"/>
        <end position="130"/>
    </location>
</feature>
<evidence type="ECO:0000259" key="18">
    <source>
        <dbReference type="Pfam" id="PF06155"/>
    </source>
</evidence>
<dbReference type="SUPFAM" id="SSF51197">
    <property type="entry name" value="Clavaminate synthase-like"/>
    <property type="match status" value="1"/>
</dbReference>
<dbReference type="InterPro" id="IPR042098">
    <property type="entry name" value="TauD-like_sf"/>
</dbReference>
<comment type="cofactor">
    <cofactor evidence="2">
        <name>L-ascorbate</name>
        <dbReference type="ChEBI" id="CHEBI:38290"/>
    </cofactor>
</comment>